<name>A0A841HF32_9GAMM</name>
<dbReference type="InterPro" id="IPR019734">
    <property type="entry name" value="TPR_rpt"/>
</dbReference>
<accession>A0A841HF32</accession>
<organism evidence="1 2">
    <name type="scientific">Povalibacter uvarum</name>
    <dbReference type="NCBI Taxonomy" id="732238"/>
    <lineage>
        <taxon>Bacteria</taxon>
        <taxon>Pseudomonadati</taxon>
        <taxon>Pseudomonadota</taxon>
        <taxon>Gammaproteobacteria</taxon>
        <taxon>Steroidobacterales</taxon>
        <taxon>Steroidobacteraceae</taxon>
        <taxon>Povalibacter</taxon>
    </lineage>
</organism>
<dbReference type="Pfam" id="PF13429">
    <property type="entry name" value="TPR_15"/>
    <property type="match status" value="1"/>
</dbReference>
<evidence type="ECO:0000313" key="2">
    <source>
        <dbReference type="Proteomes" id="UP000588068"/>
    </source>
</evidence>
<protein>
    <submittedName>
        <fullName evidence="1">Tetratricopeptide (TPR) repeat protein</fullName>
    </submittedName>
</protein>
<gene>
    <name evidence="1" type="ORF">HNQ60_000030</name>
</gene>
<dbReference type="SMART" id="SM00028">
    <property type="entry name" value="TPR"/>
    <property type="match status" value="2"/>
</dbReference>
<dbReference type="AlphaFoldDB" id="A0A841HF32"/>
<keyword evidence="2" id="KW-1185">Reference proteome</keyword>
<proteinExistence type="predicted"/>
<dbReference type="SUPFAM" id="SSF48452">
    <property type="entry name" value="TPR-like"/>
    <property type="match status" value="1"/>
</dbReference>
<evidence type="ECO:0000313" key="1">
    <source>
        <dbReference type="EMBL" id="MBB6091184.1"/>
    </source>
</evidence>
<dbReference type="InterPro" id="IPR011990">
    <property type="entry name" value="TPR-like_helical_dom_sf"/>
</dbReference>
<comment type="caution">
    <text evidence="1">The sequence shown here is derived from an EMBL/GenBank/DDBJ whole genome shotgun (WGS) entry which is preliminary data.</text>
</comment>
<dbReference type="EMBL" id="JACHHZ010000001">
    <property type="protein sequence ID" value="MBB6091184.1"/>
    <property type="molecule type" value="Genomic_DNA"/>
</dbReference>
<dbReference type="Gene3D" id="1.25.40.10">
    <property type="entry name" value="Tetratricopeptide repeat domain"/>
    <property type="match status" value="1"/>
</dbReference>
<reference evidence="1 2" key="1">
    <citation type="submission" date="2020-08" db="EMBL/GenBank/DDBJ databases">
        <title>Genomic Encyclopedia of Type Strains, Phase IV (KMG-IV): sequencing the most valuable type-strain genomes for metagenomic binning, comparative biology and taxonomic classification.</title>
        <authorList>
            <person name="Goeker M."/>
        </authorList>
    </citation>
    <scope>NUCLEOTIDE SEQUENCE [LARGE SCALE GENOMIC DNA]</scope>
    <source>
        <strain evidence="1 2">DSM 26723</strain>
    </source>
</reference>
<dbReference type="Proteomes" id="UP000588068">
    <property type="component" value="Unassembled WGS sequence"/>
</dbReference>
<sequence length="185" mass="19130">MDGSDVLDADEYLHLAFHASAHGQHHACLSYLKEVLSLQPRNATALYLLATQHADLGLHARAIAGMKSALAIDPGLEAARFQLGWMLMDAGAVAEAKTHFGTLATSADQAMQSYASALGALADGNIVAAKSHIESGLSRKVGNPGLTNIMMQLLAKLSNAKAATPASEAGTAPAPINLGAYGNRS</sequence>
<dbReference type="RefSeq" id="WP_184329000.1">
    <property type="nucleotide sequence ID" value="NZ_JACHHZ010000001.1"/>
</dbReference>